<evidence type="ECO:0000256" key="10">
    <source>
        <dbReference type="ARBA" id="ARBA00023455"/>
    </source>
</evidence>
<dbReference type="InterPro" id="IPR011527">
    <property type="entry name" value="ABC1_TM_dom"/>
</dbReference>
<dbReference type="Pfam" id="PF00005">
    <property type="entry name" value="ABC_tran"/>
    <property type="match status" value="1"/>
</dbReference>
<evidence type="ECO:0000313" key="14">
    <source>
        <dbReference type="EMBL" id="AGQ19974.1"/>
    </source>
</evidence>
<reference evidence="14" key="1">
    <citation type="journal article" date="2013" name="Sci. Rep.">
        <title>Metagenomics uncovers a new group of low GC and ultra-small marine Actinobacteria.</title>
        <authorList>
            <person name="Ghai R."/>
            <person name="Mizuno C.M."/>
            <person name="Picazo A."/>
            <person name="Camacho A."/>
            <person name="Rodriguez-Valera F."/>
        </authorList>
    </citation>
    <scope>NUCLEOTIDE SEQUENCE</scope>
</reference>
<keyword evidence="5 11" id="KW-0812">Transmembrane</keyword>
<evidence type="ECO:0000259" key="12">
    <source>
        <dbReference type="PROSITE" id="PS50893"/>
    </source>
</evidence>
<keyword evidence="6" id="KW-0547">Nucleotide-binding</keyword>
<dbReference type="GO" id="GO:0005886">
    <property type="term" value="C:plasma membrane"/>
    <property type="evidence" value="ECO:0007669"/>
    <property type="project" value="UniProtKB-SubCell"/>
</dbReference>
<dbReference type="Gene3D" id="1.20.1560.10">
    <property type="entry name" value="ABC transporter type 1, transmembrane domain"/>
    <property type="match status" value="1"/>
</dbReference>
<keyword evidence="3" id="KW-1003">Cell membrane</keyword>
<dbReference type="InterPro" id="IPR003593">
    <property type="entry name" value="AAA+_ATPase"/>
</dbReference>
<feature type="transmembrane region" description="Helical" evidence="11">
    <location>
        <begin position="165"/>
        <end position="187"/>
    </location>
</feature>
<feature type="domain" description="ABC transporter" evidence="12">
    <location>
        <begin position="345"/>
        <end position="578"/>
    </location>
</feature>
<evidence type="ECO:0000259" key="13">
    <source>
        <dbReference type="PROSITE" id="PS50929"/>
    </source>
</evidence>
<dbReference type="SUPFAM" id="SSF52540">
    <property type="entry name" value="P-loop containing nucleoside triphosphate hydrolases"/>
    <property type="match status" value="1"/>
</dbReference>
<feature type="transmembrane region" description="Helical" evidence="11">
    <location>
        <begin position="61"/>
        <end position="81"/>
    </location>
</feature>
<feature type="transmembrane region" description="Helical" evidence="11">
    <location>
        <begin position="254"/>
        <end position="275"/>
    </location>
</feature>
<dbReference type="InterPro" id="IPR017871">
    <property type="entry name" value="ABC_transporter-like_CS"/>
</dbReference>
<dbReference type="SUPFAM" id="SSF90123">
    <property type="entry name" value="ABC transporter transmembrane region"/>
    <property type="match status" value="1"/>
</dbReference>
<protein>
    <submittedName>
        <fullName evidence="14">ABC-type multidrug transport system, ATPase and permease components</fullName>
    </submittedName>
</protein>
<dbReference type="PROSITE" id="PS50893">
    <property type="entry name" value="ABC_TRANSPORTER_2"/>
    <property type="match status" value="1"/>
</dbReference>
<evidence type="ECO:0000256" key="8">
    <source>
        <dbReference type="ARBA" id="ARBA00022989"/>
    </source>
</evidence>
<dbReference type="GO" id="GO:0015421">
    <property type="term" value="F:ABC-type oligopeptide transporter activity"/>
    <property type="evidence" value="ECO:0007669"/>
    <property type="project" value="TreeGrafter"/>
</dbReference>
<keyword evidence="2" id="KW-0813">Transport</keyword>
<keyword evidence="4" id="KW-0997">Cell inner membrane</keyword>
<name>S5DM55_9ACTN</name>
<dbReference type="PANTHER" id="PTHR43394">
    <property type="entry name" value="ATP-DEPENDENT PERMEASE MDL1, MITOCHONDRIAL"/>
    <property type="match status" value="1"/>
</dbReference>
<keyword evidence="7" id="KW-0067">ATP-binding</keyword>
<feature type="transmembrane region" description="Helical" evidence="11">
    <location>
        <begin position="28"/>
        <end position="49"/>
    </location>
</feature>
<proteinExistence type="inferred from homology"/>
<evidence type="ECO:0000256" key="4">
    <source>
        <dbReference type="ARBA" id="ARBA00022519"/>
    </source>
</evidence>
<dbReference type="GO" id="GO:0005524">
    <property type="term" value="F:ATP binding"/>
    <property type="evidence" value="ECO:0007669"/>
    <property type="project" value="UniProtKB-KW"/>
</dbReference>
<evidence type="ECO:0000256" key="1">
    <source>
        <dbReference type="ARBA" id="ARBA00004429"/>
    </source>
</evidence>
<dbReference type="PROSITE" id="PS00211">
    <property type="entry name" value="ABC_TRANSPORTER_1"/>
    <property type="match status" value="1"/>
</dbReference>
<dbReference type="EMBL" id="KC811147">
    <property type="protein sequence ID" value="AGQ19974.1"/>
    <property type="molecule type" value="Genomic_DNA"/>
</dbReference>
<dbReference type="AlphaFoldDB" id="S5DM55"/>
<comment type="subcellular location">
    <subcellularLocation>
        <location evidence="1">Cell inner membrane</location>
        <topology evidence="1">Multi-pass membrane protein</topology>
    </subcellularLocation>
</comment>
<sequence>MFDVFKTPEFKKALRFYIEEVKNNRKHFLISMFSAIIWCFLVILHPYLIKRIVDDGIVASNQQVIIVFLSFLIAIGYVRAASIGVRRYFSMSVSFNVEAEIRNTIFGHMQRLAFKYHDKVPTGELMARASSDASQVRLAFAIAPLATANVFLLLLLSVTLVSIDFILGLIVLLSIPLVLYIAGNFASRAMEVSLKVKEAEAEMTTEVEEQLGGIRVVKAFGNEDEASIKVERSIEKIYETSVNFLHLRTRFVPLFELIPMIITLVVLLLGGYLAINEFITLGDFIAFTQYVILLIWPLRITAWFLSEIPSSVSAGNRILELLDEQPSIINNDDLVEFPTDGNGTIEFENVDFSYGNDTIFNELSFKVEGQKTIAIVGATGSGKSTLSYLLPRLYDVKSGTIKIDNVDIKKIKLDDLRNNVSLAFEESFLFSNSAKDNIAIGSIEASQQEVEEAAIIAKAHEFISQLPETYETKVGERGYGLSGGQRQRIALARAIVRNPKILILDDALSAVDASTEEEIRNELQNVMNKMTTLIVTNRVPTIELCDEVLFIEDGKIRAQGKHEDILNEVKSYRSLFLEQEKASKLN</sequence>
<dbReference type="Gene3D" id="3.40.50.300">
    <property type="entry name" value="P-loop containing nucleotide triphosphate hydrolases"/>
    <property type="match status" value="1"/>
</dbReference>
<dbReference type="InterPro" id="IPR003439">
    <property type="entry name" value="ABC_transporter-like_ATP-bd"/>
</dbReference>
<keyword evidence="8 11" id="KW-1133">Transmembrane helix</keyword>
<evidence type="ECO:0000256" key="3">
    <source>
        <dbReference type="ARBA" id="ARBA00022475"/>
    </source>
</evidence>
<evidence type="ECO:0000256" key="7">
    <source>
        <dbReference type="ARBA" id="ARBA00022840"/>
    </source>
</evidence>
<dbReference type="FunFam" id="3.40.50.300:FF:000221">
    <property type="entry name" value="Multidrug ABC transporter ATP-binding protein"/>
    <property type="match status" value="1"/>
</dbReference>
<feature type="transmembrane region" description="Helical" evidence="11">
    <location>
        <begin position="138"/>
        <end position="159"/>
    </location>
</feature>
<dbReference type="PROSITE" id="PS50929">
    <property type="entry name" value="ABC_TM1F"/>
    <property type="match status" value="1"/>
</dbReference>
<dbReference type="CDD" id="cd18543">
    <property type="entry name" value="ABC_6TM_Rv0194_D1_like"/>
    <property type="match status" value="1"/>
</dbReference>
<organism evidence="14">
    <name type="scientific">Candidatus Actinomarina minuta</name>
    <dbReference type="NCBI Taxonomy" id="1389454"/>
    <lineage>
        <taxon>Bacteria</taxon>
        <taxon>Bacillati</taxon>
        <taxon>Actinomycetota</taxon>
        <taxon>Actinomycetes</taxon>
        <taxon>Candidatus Actinomarinidae</taxon>
        <taxon>Candidatus Actinomarinales</taxon>
        <taxon>Candidatus Actinomarineae</taxon>
        <taxon>Candidatus Actinomarinaceae</taxon>
        <taxon>Candidatus Actinomarina</taxon>
    </lineage>
</organism>
<comment type="similarity">
    <text evidence="10">Belongs to the ABC transporter superfamily. Siderophore-Fe(3+) uptake transporter (SIUT) (TC 3.A.1.21) family.</text>
</comment>
<dbReference type="PANTHER" id="PTHR43394:SF1">
    <property type="entry name" value="ATP-BINDING CASSETTE SUB-FAMILY B MEMBER 10, MITOCHONDRIAL"/>
    <property type="match status" value="1"/>
</dbReference>
<dbReference type="InterPro" id="IPR036640">
    <property type="entry name" value="ABC1_TM_sf"/>
</dbReference>
<evidence type="ECO:0000256" key="6">
    <source>
        <dbReference type="ARBA" id="ARBA00022741"/>
    </source>
</evidence>
<keyword evidence="9 11" id="KW-0472">Membrane</keyword>
<accession>S5DM55</accession>
<dbReference type="InterPro" id="IPR039421">
    <property type="entry name" value="Type_1_exporter"/>
</dbReference>
<dbReference type="SMART" id="SM00382">
    <property type="entry name" value="AAA"/>
    <property type="match status" value="1"/>
</dbReference>
<dbReference type="Pfam" id="PF00664">
    <property type="entry name" value="ABC_membrane"/>
    <property type="match status" value="1"/>
</dbReference>
<evidence type="ECO:0000256" key="5">
    <source>
        <dbReference type="ARBA" id="ARBA00022692"/>
    </source>
</evidence>
<feature type="domain" description="ABC transmembrane type-1" evidence="13">
    <location>
        <begin position="29"/>
        <end position="310"/>
    </location>
</feature>
<dbReference type="GO" id="GO:0016887">
    <property type="term" value="F:ATP hydrolysis activity"/>
    <property type="evidence" value="ECO:0007669"/>
    <property type="project" value="InterPro"/>
</dbReference>
<dbReference type="InterPro" id="IPR027417">
    <property type="entry name" value="P-loop_NTPase"/>
</dbReference>
<evidence type="ECO:0000256" key="2">
    <source>
        <dbReference type="ARBA" id="ARBA00022448"/>
    </source>
</evidence>
<evidence type="ECO:0000256" key="11">
    <source>
        <dbReference type="SAM" id="Phobius"/>
    </source>
</evidence>
<evidence type="ECO:0000256" key="9">
    <source>
        <dbReference type="ARBA" id="ARBA00023136"/>
    </source>
</evidence>